<comment type="caution">
    <text evidence="1">The sequence shown here is derived from an EMBL/GenBank/DDBJ whole genome shotgun (WGS) entry which is preliminary data.</text>
</comment>
<reference evidence="1" key="1">
    <citation type="submission" date="2019-08" db="EMBL/GenBank/DDBJ databases">
        <authorList>
            <person name="Kucharzyk K."/>
            <person name="Murdoch R.W."/>
            <person name="Higgins S."/>
            <person name="Loffler F."/>
        </authorList>
    </citation>
    <scope>NUCLEOTIDE SEQUENCE</scope>
</reference>
<proteinExistence type="predicted"/>
<protein>
    <submittedName>
        <fullName evidence="1">Uncharacterized protein</fullName>
    </submittedName>
</protein>
<accession>A0A645GSZ4</accession>
<gene>
    <name evidence="1" type="ORF">SDC9_177425</name>
</gene>
<organism evidence="1">
    <name type="scientific">bioreactor metagenome</name>
    <dbReference type="NCBI Taxonomy" id="1076179"/>
    <lineage>
        <taxon>unclassified sequences</taxon>
        <taxon>metagenomes</taxon>
        <taxon>ecological metagenomes</taxon>
    </lineage>
</organism>
<sequence>MVGIGEIVAFVITVIGPGQQPVVRRLLYDLREMEDGIGRIFLKEAIIIDHRLRDRAAAPDHIPALFPKLARRDQVGRSEVDIRPVPGFA</sequence>
<name>A0A645GSZ4_9ZZZZ</name>
<dbReference type="EMBL" id="VSSQ01080904">
    <property type="protein sequence ID" value="MPN29968.1"/>
    <property type="molecule type" value="Genomic_DNA"/>
</dbReference>
<evidence type="ECO:0000313" key="1">
    <source>
        <dbReference type="EMBL" id="MPN29968.1"/>
    </source>
</evidence>
<dbReference type="AlphaFoldDB" id="A0A645GSZ4"/>